<evidence type="ECO:0000256" key="9">
    <source>
        <dbReference type="SAM" id="MobiDB-lite"/>
    </source>
</evidence>
<feature type="domain" description="BP28 C-terminal" evidence="10">
    <location>
        <begin position="1338"/>
        <end position="1503"/>
    </location>
</feature>
<comment type="subcellular location">
    <subcellularLocation>
        <location evidence="1 8">Nucleus</location>
        <location evidence="1 8">Nucleolus</location>
    </subcellularLocation>
</comment>
<dbReference type="EnsemblMetazoa" id="OVOC9824.1">
    <property type="protein sequence ID" value="OVOC9824.1"/>
    <property type="gene ID" value="WBGene00246633"/>
</dbReference>
<keyword evidence="5 8" id="KW-0539">Nucleus</keyword>
<dbReference type="GO" id="GO:0034455">
    <property type="term" value="C:t-UTP complex"/>
    <property type="evidence" value="ECO:0007669"/>
    <property type="project" value="TreeGrafter"/>
</dbReference>
<keyword evidence="6 8" id="KW-0687">Ribonucleoprotein</keyword>
<dbReference type="GO" id="GO:0032040">
    <property type="term" value="C:small-subunit processome"/>
    <property type="evidence" value="ECO:0007669"/>
    <property type="project" value="TreeGrafter"/>
</dbReference>
<evidence type="ECO:0000313" key="12">
    <source>
        <dbReference type="Proteomes" id="UP000024404"/>
    </source>
</evidence>
<evidence type="ECO:0000256" key="7">
    <source>
        <dbReference type="PROSITE-ProRule" id="PRU00103"/>
    </source>
</evidence>
<dbReference type="PROSITE" id="PS50077">
    <property type="entry name" value="HEAT_REPEAT"/>
    <property type="match status" value="1"/>
</dbReference>
<dbReference type="InterPro" id="IPR022125">
    <property type="entry name" value="U3snoRNP10_N"/>
</dbReference>
<dbReference type="InterPro" id="IPR011989">
    <property type="entry name" value="ARM-like"/>
</dbReference>
<dbReference type="InterPro" id="IPR021133">
    <property type="entry name" value="HEAT_type_2"/>
</dbReference>
<dbReference type="GO" id="GO:0030515">
    <property type="term" value="F:snoRNA binding"/>
    <property type="evidence" value="ECO:0007669"/>
    <property type="project" value="TreeGrafter"/>
</dbReference>
<proteinExistence type="inferred from homology"/>
<protein>
    <recommendedName>
        <fullName evidence="8">HEAT repeat-containing protein 1</fullName>
    </recommendedName>
</protein>
<dbReference type="SUPFAM" id="SSF48371">
    <property type="entry name" value="ARM repeat"/>
    <property type="match status" value="1"/>
</dbReference>
<feature type="repeat" description="HEAT" evidence="7">
    <location>
        <begin position="1595"/>
        <end position="1633"/>
    </location>
</feature>
<dbReference type="InterPro" id="IPR012954">
    <property type="entry name" value="BP28_C_dom"/>
</dbReference>
<dbReference type="PANTHER" id="PTHR13457:SF1">
    <property type="entry name" value="HEAT REPEAT-CONTAINING PROTEIN 1"/>
    <property type="match status" value="1"/>
</dbReference>
<comment type="similarity">
    <text evidence="2 8">Belongs to the HEATR1/UTP10 family.</text>
</comment>
<keyword evidence="4 8" id="KW-0698">rRNA processing</keyword>
<dbReference type="InterPro" id="IPR016024">
    <property type="entry name" value="ARM-type_fold"/>
</dbReference>
<accession>A0A8R1U463</accession>
<feature type="region of interest" description="Disordered" evidence="9">
    <location>
        <begin position="479"/>
        <end position="517"/>
    </location>
</feature>
<reference evidence="12" key="1">
    <citation type="submission" date="2013-10" db="EMBL/GenBank/DDBJ databases">
        <title>Genome sequencing of Onchocerca volvulus.</title>
        <authorList>
            <person name="Cotton J."/>
            <person name="Tsai J."/>
            <person name="Stanley E."/>
            <person name="Tracey A."/>
            <person name="Holroyd N."/>
            <person name="Lustigman S."/>
            <person name="Berriman M."/>
        </authorList>
    </citation>
    <scope>NUCLEOTIDE SEQUENCE</scope>
</reference>
<dbReference type="GO" id="GO:0000462">
    <property type="term" value="P:maturation of SSU-rRNA from tricistronic rRNA transcript (SSU-rRNA, 5.8S rRNA, LSU-rRNA)"/>
    <property type="evidence" value="ECO:0007669"/>
    <property type="project" value="TreeGrafter"/>
</dbReference>
<dbReference type="Proteomes" id="UP000024404">
    <property type="component" value="Unassembled WGS sequence"/>
</dbReference>
<dbReference type="PANTHER" id="PTHR13457">
    <property type="entry name" value="BAP28"/>
    <property type="match status" value="1"/>
</dbReference>
<dbReference type="InterPro" id="IPR040191">
    <property type="entry name" value="UTP10"/>
</dbReference>
<dbReference type="Pfam" id="PF08146">
    <property type="entry name" value="BP28CT"/>
    <property type="match status" value="1"/>
</dbReference>
<keyword evidence="12" id="KW-1185">Reference proteome</keyword>
<dbReference type="OMA" id="HVMSVFT"/>
<dbReference type="EMBL" id="CMVM020000294">
    <property type="status" value="NOT_ANNOTATED_CDS"/>
    <property type="molecule type" value="Genomic_DNA"/>
</dbReference>
<comment type="function">
    <text evidence="8">Involved in nucleolar processing of pre-18S ribosomal RNA.</text>
</comment>
<feature type="compositionally biased region" description="Low complexity" evidence="9">
    <location>
        <begin position="485"/>
        <end position="497"/>
    </location>
</feature>
<evidence type="ECO:0000256" key="6">
    <source>
        <dbReference type="ARBA" id="ARBA00023274"/>
    </source>
</evidence>
<dbReference type="SMART" id="SM01036">
    <property type="entry name" value="BP28CT"/>
    <property type="match status" value="1"/>
</dbReference>
<evidence type="ECO:0000313" key="11">
    <source>
        <dbReference type="EnsemblMetazoa" id="OVOC9824.1"/>
    </source>
</evidence>
<reference evidence="11" key="2">
    <citation type="submission" date="2022-06" db="UniProtKB">
        <authorList>
            <consortium name="EnsemblMetazoa"/>
        </authorList>
    </citation>
    <scope>IDENTIFICATION</scope>
</reference>
<evidence type="ECO:0000256" key="5">
    <source>
        <dbReference type="ARBA" id="ARBA00023242"/>
    </source>
</evidence>
<organism evidence="11 12">
    <name type="scientific">Onchocerca volvulus</name>
    <dbReference type="NCBI Taxonomy" id="6282"/>
    <lineage>
        <taxon>Eukaryota</taxon>
        <taxon>Metazoa</taxon>
        <taxon>Ecdysozoa</taxon>
        <taxon>Nematoda</taxon>
        <taxon>Chromadorea</taxon>
        <taxon>Rhabditida</taxon>
        <taxon>Spirurina</taxon>
        <taxon>Spiruromorpha</taxon>
        <taxon>Filarioidea</taxon>
        <taxon>Onchocercidae</taxon>
        <taxon>Onchocerca</taxon>
    </lineage>
</organism>
<evidence type="ECO:0000256" key="4">
    <source>
        <dbReference type="ARBA" id="ARBA00022552"/>
    </source>
</evidence>
<evidence type="ECO:0000259" key="10">
    <source>
        <dbReference type="SMART" id="SM01036"/>
    </source>
</evidence>
<name>A0A8R1U463_ONCVO</name>
<evidence type="ECO:0000256" key="8">
    <source>
        <dbReference type="RuleBase" id="RU367065"/>
    </source>
</evidence>
<dbReference type="GO" id="GO:0045943">
    <property type="term" value="P:positive regulation of transcription by RNA polymerase I"/>
    <property type="evidence" value="ECO:0007669"/>
    <property type="project" value="TreeGrafter"/>
</dbReference>
<dbReference type="GO" id="GO:0030686">
    <property type="term" value="C:90S preribosome"/>
    <property type="evidence" value="ECO:0007669"/>
    <property type="project" value="TreeGrafter"/>
</dbReference>
<evidence type="ECO:0000256" key="2">
    <source>
        <dbReference type="ARBA" id="ARBA00010559"/>
    </source>
</evidence>
<dbReference type="Gene3D" id="1.25.10.10">
    <property type="entry name" value="Leucine-rich Repeat Variant"/>
    <property type="match status" value="1"/>
</dbReference>
<dbReference type="Pfam" id="PF12397">
    <property type="entry name" value="U3snoRNP10"/>
    <property type="match status" value="1"/>
</dbReference>
<keyword evidence="3 8" id="KW-0690">Ribosome biogenesis</keyword>
<evidence type="ECO:0000256" key="3">
    <source>
        <dbReference type="ARBA" id="ARBA00022517"/>
    </source>
</evidence>
<evidence type="ECO:0000256" key="1">
    <source>
        <dbReference type="ARBA" id="ARBA00004604"/>
    </source>
</evidence>
<sequence>MTSLEKQLKKLRTAVSGQLGVERPHVSLLFDKKDAGSLYVENVLQIGLAGLAELRKVDPKFAVEEEDLFDDAAVNVQRALLTKEENALLDEKLERVIIQLSAYLHHLSAKQILEWLIFQFHVQSFNAEALFIAFLPYHSSNIFGRLLSILDLKGLEYDWVKDYANSEAPIPMMKLVVICASRNHSLLTLIHNHIERVREARFFIHNYYNQSIAKFVETKLPHLFTFYASISVHLLAKSDVTDALVSKMLPFLARGLVSDLVSLRLACLIVISQLCINVKLVSSKLDSMIKLILLKMDNYTMKESIDTLVVIYQRQEITSFPLKLKTALKIVRKDEYLHISEYIKSLFSITDMRQFIGAFAQTFIPLLSKCDKEEKLMELCSFCINCLDLTLLNDRISETILSLTLELLSEMNDAGKIPDIFCKHIRALIFRFPNAFATIGSEWKVRDESVYNMLLKACKFEQYEIETFEVVTVEKKKRRRRHSSTKSSTGEEGSQSSPHVSKPALKKKRPEEIKQEQLNSVREPLKITFNGDPVEKLIDTIKAEDWPLAEAGLEKLSTPSYLKNRTASDFEIFLSKMVAIALAEGARLKTAIKNALSQLPVDADFALSLLKPYTESKGSRRNRDICHWSCFKHEDIEKFEIRRLFVLELLLVNRTIQASAKLFYHLYEILKEVMQKADEDNQYLEQLIINFIVCLVKNPRGYKVLVDDLQLGTIVDIVRHTQNHRILRDCLQLLTCAVTVSPKKVLAHLMSVYTFMGDGVLKKDNDLTLSVIEETLNVLFTTVMNEKDQSFHEQLVTTSRLFAASITDIPAHRRDRILHAVARSAGTHYIWVVIAILFERYCLNWPKKPEGRTSAELYEEMSTIMVSEYDVVEQLSCTANLIKYIIKLGGDFSACKSPTASDSEKEKFLSKIFDRTKYSVQKLRHYRFAILGWIARFLESDEFKAKLVAVDDSSYDRLLEIAKTLLLCSVELDDFVTTETLDAEKHNVQGNSNQQTTNNYKYWIAVSSRADIVIEKFQNLLPSNVCGHIVVDVLEQTATTPKLRDRALQFLNAKLLQDGSYICTVKMDHLNSLIAKFNSWLRPVEKEFDVDLCQKAAHTLKLVARSMTSSTDFMLLSETLELTVELLNNRSMHDEAVTGSLLLLAGELMRFQRVKNSILYSNVLTEICTEILFAVLETQTVIGTTGNQQTNLSKDSALCGRRRRTQHSMSGRYVTSSDALLICSLVCLQRILENFAEFIFKHLPSILIIISRLCCICDFIPSMDYSIQQMQSANKFPAAQQRISYICRSLSKMELRIVLDAFDEACKTLTTEPASSFCAAAMGMLFKMFSSINDIKNRQILLKFVVPVCDVYFHGLDVRSNNVKLDKNDVVDNAELMIIDSFLEVVDNLSENEFRTVTKSIYTRLQDALSPKAKIEMRYRSITIFRFLNRFYDSYKNISLPHFGRFFSLLPDIFSRCNSYITDSESLIFYDGEDSAAAANVSVGHLLMVVINFVTNCARHPAFFTSERAKVVLDFLVNELENKDIPEHELRCVPHLAECFYNIINCQNEILMDTINKIMLKTRSRSSKIRYRTLLVLEWLFEHMGDAVAPTLPSVLPFLSELLEDDNRKVEMQCDAVIGVLRKNFGEEITDGYA</sequence>
<dbReference type="AlphaFoldDB" id="A0A8R1U463"/>